<evidence type="ECO:0000256" key="9">
    <source>
        <dbReference type="ARBA" id="ARBA00023201"/>
    </source>
</evidence>
<keyword evidence="9" id="KW-0406">Ion transport</keyword>
<dbReference type="AlphaFoldDB" id="A0A6M4HAG0"/>
<dbReference type="GO" id="GO:0046942">
    <property type="term" value="P:carboxylic acid transport"/>
    <property type="evidence" value="ECO:0007669"/>
    <property type="project" value="UniProtKB-ARBA"/>
</dbReference>
<dbReference type="Proteomes" id="UP000503096">
    <property type="component" value="Chromosome"/>
</dbReference>
<sequence length="455" mass="48030">MGLYAATRVRGAADFAVAGKRFGTPIVLATVFATWFGAETVLGIPATFWKEGLRGLVADPFAAVACLVIVGLVFARKFFRLNLLTLGDYFRQRYDRKSEVVLSLCIAFSYLGWIAAQFVALGLAFNVLSGGAIDMRTGIAIGAGIVLLYTMAGGMWSVALTDFFQAMVIIVGMLYVAWVVSDLAGGAGKVIEAAATADRLQFLPEANAKSVLAWISAALIVMFGSIPQQDVLQRVMSAKDESIAVRASILGGLLYFVIALIPIFLVSAASLIDPPMVERLMDKDYQLILPTLILERMPLAVQVLFFGALLSAILSTAGGALLAPSVALAENVVRPLLERRGVVLEDAKVLLVMRLTVAVLAIAVTAMALGSRMSIYQLVNESGKVVLVSAFVPLTAGIFWARATARGAHLAIIAGLGTWIALEAFAPEALVPPVLAGLVASAIGMVLGSLATRSP</sequence>
<evidence type="ECO:0000256" key="8">
    <source>
        <dbReference type="ARBA" id="ARBA00023136"/>
    </source>
</evidence>
<dbReference type="FunCoup" id="A0A6M4HAG0">
    <property type="interactions" value="165"/>
</dbReference>
<dbReference type="Pfam" id="PF00474">
    <property type="entry name" value="SSF"/>
    <property type="match status" value="1"/>
</dbReference>
<keyword evidence="4" id="KW-1003">Cell membrane</keyword>
<keyword evidence="6" id="KW-0769">Symport</keyword>
<dbReference type="GO" id="GO:0005886">
    <property type="term" value="C:plasma membrane"/>
    <property type="evidence" value="ECO:0007669"/>
    <property type="project" value="TreeGrafter"/>
</dbReference>
<dbReference type="PROSITE" id="PS00457">
    <property type="entry name" value="NA_SOLUT_SYMP_2"/>
    <property type="match status" value="1"/>
</dbReference>
<gene>
    <name evidence="12" type="primary">opuE</name>
    <name evidence="12" type="ORF">DSM104440_03625</name>
</gene>
<comment type="subcellular location">
    <subcellularLocation>
        <location evidence="1">Membrane</location>
        <topology evidence="1">Multi-pass membrane protein</topology>
    </subcellularLocation>
</comment>
<evidence type="ECO:0000256" key="10">
    <source>
        <dbReference type="RuleBase" id="RU362091"/>
    </source>
</evidence>
<organism evidence="12 13">
    <name type="scientific">Usitatibacter palustris</name>
    <dbReference type="NCBI Taxonomy" id="2732487"/>
    <lineage>
        <taxon>Bacteria</taxon>
        <taxon>Pseudomonadati</taxon>
        <taxon>Pseudomonadota</taxon>
        <taxon>Betaproteobacteria</taxon>
        <taxon>Nitrosomonadales</taxon>
        <taxon>Usitatibacteraceae</taxon>
        <taxon>Usitatibacter</taxon>
    </lineage>
</organism>
<proteinExistence type="inferred from homology"/>
<evidence type="ECO:0000256" key="7">
    <source>
        <dbReference type="ARBA" id="ARBA00022989"/>
    </source>
</evidence>
<keyword evidence="7 11" id="KW-1133">Transmembrane helix</keyword>
<dbReference type="CDD" id="cd11474">
    <property type="entry name" value="SLC5sbd_CHT"/>
    <property type="match status" value="1"/>
</dbReference>
<protein>
    <submittedName>
        <fullName evidence="12">Osmoregulated proline transporter OpuE</fullName>
    </submittedName>
</protein>
<keyword evidence="8 11" id="KW-0472">Membrane</keyword>
<evidence type="ECO:0000256" key="2">
    <source>
        <dbReference type="ARBA" id="ARBA00006434"/>
    </source>
</evidence>
<evidence type="ECO:0000256" key="11">
    <source>
        <dbReference type="SAM" id="Phobius"/>
    </source>
</evidence>
<feature type="transmembrane region" description="Helical" evidence="11">
    <location>
        <begin position="408"/>
        <end position="426"/>
    </location>
</feature>
<name>A0A6M4HAG0_9PROT</name>
<feature type="transmembrane region" description="Helical" evidence="11">
    <location>
        <begin position="100"/>
        <end position="125"/>
    </location>
</feature>
<evidence type="ECO:0000313" key="12">
    <source>
        <dbReference type="EMBL" id="QJR16789.1"/>
    </source>
</evidence>
<dbReference type="InterPro" id="IPR018212">
    <property type="entry name" value="Na/solute_symporter_CS"/>
</dbReference>
<keyword evidence="13" id="KW-1185">Reference proteome</keyword>
<evidence type="ECO:0000313" key="13">
    <source>
        <dbReference type="Proteomes" id="UP000503096"/>
    </source>
</evidence>
<dbReference type="EMBL" id="CP053073">
    <property type="protein sequence ID" value="QJR16789.1"/>
    <property type="molecule type" value="Genomic_DNA"/>
</dbReference>
<keyword evidence="9" id="KW-0739">Sodium transport</keyword>
<dbReference type="InterPro" id="IPR050277">
    <property type="entry name" value="Sodium:Solute_Symporter"/>
</dbReference>
<evidence type="ECO:0000256" key="1">
    <source>
        <dbReference type="ARBA" id="ARBA00004141"/>
    </source>
</evidence>
<feature type="transmembrane region" description="Helical" evidence="11">
    <location>
        <begin position="349"/>
        <end position="370"/>
    </location>
</feature>
<feature type="transmembrane region" description="Helical" evidence="11">
    <location>
        <begin position="432"/>
        <end position="451"/>
    </location>
</feature>
<comment type="similarity">
    <text evidence="2 10">Belongs to the sodium:solute symporter (SSF) (TC 2.A.21) family.</text>
</comment>
<feature type="transmembrane region" description="Helical" evidence="11">
    <location>
        <begin position="299"/>
        <end position="328"/>
    </location>
</feature>
<feature type="transmembrane region" description="Helical" evidence="11">
    <location>
        <begin position="137"/>
        <end position="156"/>
    </location>
</feature>
<dbReference type="InParanoid" id="A0A6M4HAG0"/>
<keyword evidence="9" id="KW-0915">Sodium</keyword>
<feature type="transmembrane region" description="Helical" evidence="11">
    <location>
        <begin position="61"/>
        <end position="79"/>
    </location>
</feature>
<dbReference type="KEGG" id="upl:DSM104440_03625"/>
<dbReference type="InterPro" id="IPR001734">
    <property type="entry name" value="Na/solute_symporter"/>
</dbReference>
<feature type="transmembrane region" description="Helical" evidence="11">
    <location>
        <begin position="247"/>
        <end position="272"/>
    </location>
</feature>
<dbReference type="PANTHER" id="PTHR48086">
    <property type="entry name" value="SODIUM/PROLINE SYMPORTER-RELATED"/>
    <property type="match status" value="1"/>
</dbReference>
<dbReference type="PROSITE" id="PS50283">
    <property type="entry name" value="NA_SOLUT_SYMP_3"/>
    <property type="match status" value="1"/>
</dbReference>
<accession>A0A6M4HAG0</accession>
<dbReference type="InterPro" id="IPR038377">
    <property type="entry name" value="Na/Glc_symporter_sf"/>
</dbReference>
<dbReference type="PANTHER" id="PTHR48086:SF7">
    <property type="entry name" value="SODIUM-SOLUTE SYMPORTER-RELATED"/>
    <property type="match status" value="1"/>
</dbReference>
<evidence type="ECO:0000256" key="4">
    <source>
        <dbReference type="ARBA" id="ARBA00022475"/>
    </source>
</evidence>
<feature type="transmembrane region" description="Helical" evidence="11">
    <location>
        <begin position="163"/>
        <end position="180"/>
    </location>
</feature>
<evidence type="ECO:0000256" key="6">
    <source>
        <dbReference type="ARBA" id="ARBA00022847"/>
    </source>
</evidence>
<feature type="transmembrane region" description="Helical" evidence="11">
    <location>
        <begin position="382"/>
        <end position="401"/>
    </location>
</feature>
<evidence type="ECO:0000256" key="5">
    <source>
        <dbReference type="ARBA" id="ARBA00022692"/>
    </source>
</evidence>
<dbReference type="RefSeq" id="WP_246212055.1">
    <property type="nucleotide sequence ID" value="NZ_CP053073.1"/>
</dbReference>
<dbReference type="GO" id="GO:0015293">
    <property type="term" value="F:symporter activity"/>
    <property type="evidence" value="ECO:0007669"/>
    <property type="project" value="UniProtKB-KW"/>
</dbReference>
<dbReference type="Gene3D" id="1.20.1730.10">
    <property type="entry name" value="Sodium/glucose cotransporter"/>
    <property type="match status" value="1"/>
</dbReference>
<dbReference type="GO" id="GO:0006814">
    <property type="term" value="P:sodium ion transport"/>
    <property type="evidence" value="ECO:0007669"/>
    <property type="project" value="UniProtKB-KW"/>
</dbReference>
<keyword evidence="5 11" id="KW-0812">Transmembrane</keyword>
<reference evidence="12 13" key="1">
    <citation type="submission" date="2020-04" db="EMBL/GenBank/DDBJ databases">
        <title>Usitatibacter rugosus gen. nov., sp. nov. and Usitatibacter palustris sp. nov., novel members of Usitatibacteraceae fam. nov. within the order Nitrosomonadales isolated from soil.</title>
        <authorList>
            <person name="Huber K.J."/>
            <person name="Neumann-Schaal M."/>
            <person name="Geppert A."/>
            <person name="Luckner M."/>
            <person name="Wanner G."/>
            <person name="Overmann J."/>
        </authorList>
    </citation>
    <scope>NUCLEOTIDE SEQUENCE [LARGE SCALE GENOMIC DNA]</scope>
    <source>
        <strain evidence="12 13">Swamp67</strain>
    </source>
</reference>
<keyword evidence="3" id="KW-0813">Transport</keyword>
<feature type="transmembrane region" description="Helical" evidence="11">
    <location>
        <begin position="208"/>
        <end position="226"/>
    </location>
</feature>
<feature type="transmembrane region" description="Helical" evidence="11">
    <location>
        <begin position="26"/>
        <end position="49"/>
    </location>
</feature>
<evidence type="ECO:0000256" key="3">
    <source>
        <dbReference type="ARBA" id="ARBA00022448"/>
    </source>
</evidence>